<dbReference type="AlphaFoldDB" id="A0A2H0BJW3"/>
<dbReference type="Gene3D" id="3.30.460.10">
    <property type="entry name" value="Beta Polymerase, domain 2"/>
    <property type="match status" value="1"/>
</dbReference>
<comment type="caution">
    <text evidence="1">The sequence shown here is derived from an EMBL/GenBank/DDBJ whole genome shotgun (WGS) entry which is preliminary data.</text>
</comment>
<gene>
    <name evidence="1" type="ORF">COX03_00110</name>
</gene>
<accession>A0A2H0BJW3</accession>
<dbReference type="Pfam" id="PF04229">
    <property type="entry name" value="GrpB"/>
    <property type="match status" value="1"/>
</dbReference>
<protein>
    <recommendedName>
        <fullName evidence="3">Polymerase nucleotidyl transferase domain-containing protein</fullName>
    </recommendedName>
</protein>
<evidence type="ECO:0000313" key="2">
    <source>
        <dbReference type="Proteomes" id="UP000229847"/>
    </source>
</evidence>
<dbReference type="EMBL" id="PCSW01000004">
    <property type="protein sequence ID" value="PIP57976.1"/>
    <property type="molecule type" value="Genomic_DNA"/>
</dbReference>
<dbReference type="InterPro" id="IPR043519">
    <property type="entry name" value="NT_sf"/>
</dbReference>
<name>A0A2H0BJW3_9BACT</name>
<evidence type="ECO:0000313" key="1">
    <source>
        <dbReference type="EMBL" id="PIP57976.1"/>
    </source>
</evidence>
<evidence type="ECO:0008006" key="3">
    <source>
        <dbReference type="Google" id="ProtNLM"/>
    </source>
</evidence>
<reference evidence="1 2" key="1">
    <citation type="submission" date="2017-09" db="EMBL/GenBank/DDBJ databases">
        <title>Depth-based differentiation of microbial function through sediment-hosted aquifers and enrichment of novel symbionts in the deep terrestrial subsurface.</title>
        <authorList>
            <person name="Probst A.J."/>
            <person name="Ladd B."/>
            <person name="Jarett J.K."/>
            <person name="Geller-Mcgrath D.E."/>
            <person name="Sieber C.M."/>
            <person name="Emerson J.B."/>
            <person name="Anantharaman K."/>
            <person name="Thomas B.C."/>
            <person name="Malmstrom R."/>
            <person name="Stieglmeier M."/>
            <person name="Klingl A."/>
            <person name="Woyke T."/>
            <person name="Ryan C.M."/>
            <person name="Banfield J.F."/>
        </authorList>
    </citation>
    <scope>NUCLEOTIDE SEQUENCE [LARGE SCALE GENOMIC DNA]</scope>
    <source>
        <strain evidence="1">CG22_combo_CG10-13_8_21_14_all_39_10</strain>
    </source>
</reference>
<dbReference type="InterPro" id="IPR007344">
    <property type="entry name" value="GrpB/CoaE"/>
</dbReference>
<organism evidence="1 2">
    <name type="scientific">Candidatus Woesebacteria bacterium CG22_combo_CG10-13_8_21_14_all_39_10</name>
    <dbReference type="NCBI Taxonomy" id="1975059"/>
    <lineage>
        <taxon>Bacteria</taxon>
        <taxon>Candidatus Woeseibacteriota</taxon>
    </lineage>
</organism>
<dbReference type="Proteomes" id="UP000229847">
    <property type="component" value="Unassembled WGS sequence"/>
</dbReference>
<dbReference type="SUPFAM" id="SSF81301">
    <property type="entry name" value="Nucleotidyltransferase"/>
    <property type="match status" value="1"/>
</dbReference>
<proteinExistence type="predicted"/>
<sequence length="230" mass="27290">MLTKDELDFLNKIPADKKVYIYSFNPKAVKVAEDLIQSINNIYPDLEVKHLGTSALRISGQNDIDIYAFSDPKDFDRFLPDLTKLFGKPLHKHETFIEWKFKKDSFDIEFYLTAKDSETMKKQIKVFETLKSNGKLLKEYEKLKESMNRKSFREYQEKKYEFYHRILDNKIKTILFDLVGVLIFKKEEYIATSPDEINAQNIENLFNHIDDQRLFITAFKNTPQFIAEMN</sequence>